<proteinExistence type="predicted"/>
<keyword evidence="4" id="KW-1185">Reference proteome</keyword>
<feature type="domain" description="DUF7578" evidence="2">
    <location>
        <begin position="201"/>
        <end position="265"/>
    </location>
</feature>
<feature type="non-terminal residue" evidence="3">
    <location>
        <position position="313"/>
    </location>
</feature>
<feature type="domain" description="DUF7578" evidence="2">
    <location>
        <begin position="72"/>
        <end position="133"/>
    </location>
</feature>
<dbReference type="AlphaFoldDB" id="K2N1H7"/>
<evidence type="ECO:0000313" key="4">
    <source>
        <dbReference type="Proteomes" id="UP000007350"/>
    </source>
</evidence>
<comment type="caution">
    <text evidence="3">The sequence shown here is derived from an EMBL/GenBank/DDBJ whole genome shotgun (WGS) entry which is preliminary data.</text>
</comment>
<reference evidence="3 4" key="1">
    <citation type="journal article" date="2012" name="BMC Genomics">
        <title>Comparative genomic analysis of human infective Trypanosoma cruzi lineages with the bat-restricted subspecies T. cruzi marinkellei.</title>
        <authorList>
            <person name="Franzen O."/>
            <person name="Talavera-Lopez C."/>
            <person name="Ochaya S."/>
            <person name="Butler C.E."/>
            <person name="Messenger L.A."/>
            <person name="Lewis M.D."/>
            <person name="Llewellyn M.S."/>
            <person name="Marinkelle C.J."/>
            <person name="Tyler K.M."/>
            <person name="Miles M.A."/>
            <person name="Andersson B."/>
        </authorList>
    </citation>
    <scope>NUCLEOTIDE SEQUENCE [LARGE SCALE GENOMIC DNA]</scope>
    <source>
        <strain evidence="3 4">B7</strain>
    </source>
</reference>
<evidence type="ECO:0000256" key="1">
    <source>
        <dbReference type="SAM" id="MobiDB-lite"/>
    </source>
</evidence>
<evidence type="ECO:0000313" key="3">
    <source>
        <dbReference type="EMBL" id="EKF28401.1"/>
    </source>
</evidence>
<dbReference type="EMBL" id="AHKC01015784">
    <property type="protein sequence ID" value="EKF28401.1"/>
    <property type="molecule type" value="Genomic_DNA"/>
</dbReference>
<evidence type="ECO:0000259" key="2">
    <source>
        <dbReference type="Pfam" id="PF24466"/>
    </source>
</evidence>
<feature type="region of interest" description="Disordered" evidence="1">
    <location>
        <begin position="1"/>
        <end position="53"/>
    </location>
</feature>
<organism evidence="3 4">
    <name type="scientific">Trypanosoma cruzi marinkellei</name>
    <dbReference type="NCBI Taxonomy" id="85056"/>
    <lineage>
        <taxon>Eukaryota</taxon>
        <taxon>Discoba</taxon>
        <taxon>Euglenozoa</taxon>
        <taxon>Kinetoplastea</taxon>
        <taxon>Metakinetoplastina</taxon>
        <taxon>Trypanosomatida</taxon>
        <taxon>Trypanosomatidae</taxon>
        <taxon>Trypanosoma</taxon>
        <taxon>Schizotrypanum</taxon>
    </lineage>
</organism>
<name>K2N1H7_TRYCR</name>
<dbReference type="NCBIfam" id="TIGR01631">
    <property type="entry name" value="Trypano_RHS"/>
    <property type="match status" value="1"/>
</dbReference>
<dbReference type="InterPro" id="IPR006518">
    <property type="entry name" value="Trypano_RHS"/>
</dbReference>
<dbReference type="Pfam" id="PF24466">
    <property type="entry name" value="DUF7578"/>
    <property type="match status" value="2"/>
</dbReference>
<sequence>MPPKLNRVQGGNAKNPASAVPQGGRRRRTRQELVGDTDQPAATQRRVEEARQPQWTMRSTVNDILLEGSTNRHNMKLNDFIRSNVGGRAAVDEGYNVTMEVFVQEPDAYVQDQNLLRRIFNLIEYQVYKLHHEGVVSHEEWRDYERKDTVTPFVRTEINRVLTQVLREERREAEARAEREKQVRPTFTTTIEDVLFRGRVRVMDIKLNDFLTMELDGKGILCANRNVILRNFLNNPTSHIQDEGVLREIQAAGRYLSMATAVKEEMDLEEDVRRLHEIGVVSLEEWRDYEGKDTVTPFARGKLNAALTQVQTQ</sequence>
<accession>K2N1H7</accession>
<dbReference type="InterPro" id="IPR056000">
    <property type="entry name" value="DUF7578"/>
</dbReference>
<dbReference type="OrthoDB" id="251532at2759"/>
<protein>
    <submittedName>
        <fullName evidence="3">Retrotransposon hot spot (RHS) protein, putative</fullName>
    </submittedName>
</protein>
<gene>
    <name evidence="3" type="ORF">MOQ_007852</name>
</gene>
<dbReference type="Proteomes" id="UP000007350">
    <property type="component" value="Unassembled WGS sequence"/>
</dbReference>